<accession>A0AAQ3QKN7</accession>
<evidence type="ECO:0000313" key="6">
    <source>
        <dbReference type="EMBL" id="WOL12661.1"/>
    </source>
</evidence>
<keyword evidence="3" id="KW-0479">Metal-binding</keyword>
<keyword evidence="7" id="KW-1185">Reference proteome</keyword>
<evidence type="ECO:0000256" key="2">
    <source>
        <dbReference type="ARBA" id="ARBA00022679"/>
    </source>
</evidence>
<dbReference type="AlphaFoldDB" id="A0AAQ3QKN7"/>
<proteinExistence type="predicted"/>
<keyword evidence="5" id="KW-0414">Isoprene biosynthesis</keyword>
<dbReference type="Gene3D" id="1.10.600.10">
    <property type="entry name" value="Farnesyl Diphosphate Synthase"/>
    <property type="match status" value="1"/>
</dbReference>
<dbReference type="GO" id="GO:0004659">
    <property type="term" value="F:prenyltransferase activity"/>
    <property type="evidence" value="ECO:0007669"/>
    <property type="project" value="TreeGrafter"/>
</dbReference>
<dbReference type="GO" id="GO:0008299">
    <property type="term" value="P:isoprenoid biosynthetic process"/>
    <property type="evidence" value="ECO:0007669"/>
    <property type="project" value="UniProtKB-KW"/>
</dbReference>
<evidence type="ECO:0000256" key="4">
    <source>
        <dbReference type="ARBA" id="ARBA00022842"/>
    </source>
</evidence>
<reference evidence="6 7" key="1">
    <citation type="submission" date="2023-10" db="EMBL/GenBank/DDBJ databases">
        <title>Chromosome-scale genome assembly provides insights into flower coloration mechanisms of Canna indica.</title>
        <authorList>
            <person name="Li C."/>
        </authorList>
    </citation>
    <scope>NUCLEOTIDE SEQUENCE [LARGE SCALE GENOMIC DNA]</scope>
    <source>
        <tissue evidence="6">Flower</tissue>
    </source>
</reference>
<dbReference type="GO" id="GO:0046872">
    <property type="term" value="F:metal ion binding"/>
    <property type="evidence" value="ECO:0007669"/>
    <property type="project" value="UniProtKB-KW"/>
</dbReference>
<gene>
    <name evidence="6" type="ORF">Cni_G21428</name>
</gene>
<dbReference type="Proteomes" id="UP001327560">
    <property type="component" value="Chromosome 7"/>
</dbReference>
<dbReference type="SUPFAM" id="SSF48576">
    <property type="entry name" value="Terpenoid synthases"/>
    <property type="match status" value="1"/>
</dbReference>
<protein>
    <submittedName>
        <fullName evidence="6">Geranylgeranyl pyrophosphate synthase, chloroplastic</fullName>
    </submittedName>
</protein>
<evidence type="ECO:0000256" key="1">
    <source>
        <dbReference type="ARBA" id="ARBA00001946"/>
    </source>
</evidence>
<keyword evidence="4" id="KW-0460">Magnesium</keyword>
<evidence type="ECO:0000256" key="5">
    <source>
        <dbReference type="ARBA" id="ARBA00023229"/>
    </source>
</evidence>
<dbReference type="EMBL" id="CP136896">
    <property type="protein sequence ID" value="WOL12661.1"/>
    <property type="molecule type" value="Genomic_DNA"/>
</dbReference>
<evidence type="ECO:0000313" key="7">
    <source>
        <dbReference type="Proteomes" id="UP001327560"/>
    </source>
</evidence>
<keyword evidence="2" id="KW-0808">Transferase</keyword>
<name>A0AAQ3QKN7_9LILI</name>
<sequence length="59" mass="6579">MDVESEGKLVDLHVLEYIHIHKTARLLEAVPVCGVIIGSVDKANMEKLRSYARSIGLLF</sequence>
<organism evidence="6 7">
    <name type="scientific">Canna indica</name>
    <name type="common">Indian-shot</name>
    <dbReference type="NCBI Taxonomy" id="4628"/>
    <lineage>
        <taxon>Eukaryota</taxon>
        <taxon>Viridiplantae</taxon>
        <taxon>Streptophyta</taxon>
        <taxon>Embryophyta</taxon>
        <taxon>Tracheophyta</taxon>
        <taxon>Spermatophyta</taxon>
        <taxon>Magnoliopsida</taxon>
        <taxon>Liliopsida</taxon>
        <taxon>Zingiberales</taxon>
        <taxon>Cannaceae</taxon>
        <taxon>Canna</taxon>
    </lineage>
</organism>
<evidence type="ECO:0000256" key="3">
    <source>
        <dbReference type="ARBA" id="ARBA00022723"/>
    </source>
</evidence>
<dbReference type="InterPro" id="IPR008949">
    <property type="entry name" value="Isoprenoid_synthase_dom_sf"/>
</dbReference>
<dbReference type="PANTHER" id="PTHR43281">
    <property type="entry name" value="FARNESYL DIPHOSPHATE SYNTHASE"/>
    <property type="match status" value="1"/>
</dbReference>
<comment type="cofactor">
    <cofactor evidence="1">
        <name>Mg(2+)</name>
        <dbReference type="ChEBI" id="CHEBI:18420"/>
    </cofactor>
</comment>
<dbReference type="PANTHER" id="PTHR43281:SF1">
    <property type="entry name" value="FARNESYL DIPHOSPHATE SYNTHASE"/>
    <property type="match status" value="1"/>
</dbReference>